<dbReference type="EMBL" id="FNIC01000014">
    <property type="protein sequence ID" value="SDO73265.1"/>
    <property type="molecule type" value="Genomic_DNA"/>
</dbReference>
<evidence type="ECO:0000256" key="1">
    <source>
        <dbReference type="SAM" id="Phobius"/>
    </source>
</evidence>
<feature type="transmembrane region" description="Helical" evidence="1">
    <location>
        <begin position="7"/>
        <end position="23"/>
    </location>
</feature>
<dbReference type="Proteomes" id="UP000199004">
    <property type="component" value="Unassembled WGS sequence"/>
</dbReference>
<sequence length="24" mass="2717">TRYDKHAVIYRGGVVLAAIMLWLA</sequence>
<protein>
    <submittedName>
        <fullName evidence="2">Uncharacterized protein</fullName>
    </submittedName>
</protein>
<evidence type="ECO:0000313" key="2">
    <source>
        <dbReference type="EMBL" id="SDO73265.1"/>
    </source>
</evidence>
<keyword evidence="1" id="KW-0812">Transmembrane</keyword>
<evidence type="ECO:0000313" key="3">
    <source>
        <dbReference type="Proteomes" id="UP000199004"/>
    </source>
</evidence>
<reference evidence="2 3" key="1">
    <citation type="submission" date="2016-10" db="EMBL/GenBank/DDBJ databases">
        <authorList>
            <person name="de Groot N.N."/>
        </authorList>
    </citation>
    <scope>NUCLEOTIDE SEQUENCE [LARGE SCALE GENOMIC DNA]</scope>
    <source>
        <strain evidence="2 3">CGMCC 1.11147</strain>
    </source>
</reference>
<keyword evidence="3" id="KW-1185">Reference proteome</keyword>
<name>A0A1H0LYQ8_9ACTN</name>
<feature type="non-terminal residue" evidence="2">
    <location>
        <position position="1"/>
    </location>
</feature>
<gene>
    <name evidence="2" type="ORF">SAMN05192576_0343</name>
</gene>
<keyword evidence="1" id="KW-1133">Transmembrane helix</keyword>
<proteinExistence type="predicted"/>
<organism evidence="2 3">
    <name type="scientific">Nocardioides szechwanensis</name>
    <dbReference type="NCBI Taxonomy" id="1005944"/>
    <lineage>
        <taxon>Bacteria</taxon>
        <taxon>Bacillati</taxon>
        <taxon>Actinomycetota</taxon>
        <taxon>Actinomycetes</taxon>
        <taxon>Propionibacteriales</taxon>
        <taxon>Nocardioidaceae</taxon>
        <taxon>Nocardioides</taxon>
    </lineage>
</organism>
<keyword evidence="1" id="KW-0472">Membrane</keyword>
<dbReference type="AlphaFoldDB" id="A0A1H0LYQ8"/>
<accession>A0A1H0LYQ8</accession>